<protein>
    <recommendedName>
        <fullName evidence="4">EI24 domain-containing protein</fullName>
    </recommendedName>
</protein>
<feature type="transmembrane region" description="Helical" evidence="1">
    <location>
        <begin position="125"/>
        <end position="153"/>
    </location>
</feature>
<keyword evidence="1" id="KW-0472">Membrane</keyword>
<evidence type="ECO:0000313" key="3">
    <source>
        <dbReference type="Proteomes" id="UP000310016"/>
    </source>
</evidence>
<comment type="caution">
    <text evidence="2">The sequence shown here is derived from an EMBL/GenBank/DDBJ whole genome shotgun (WGS) entry which is preliminary data.</text>
</comment>
<feature type="transmembrane region" description="Helical" evidence="1">
    <location>
        <begin position="72"/>
        <end position="91"/>
    </location>
</feature>
<keyword evidence="1" id="KW-1133">Transmembrane helix</keyword>
<organism evidence="2 3">
    <name type="scientific">Chitiniphilus eburneus</name>
    <dbReference type="NCBI Taxonomy" id="2571148"/>
    <lineage>
        <taxon>Bacteria</taxon>
        <taxon>Pseudomonadati</taxon>
        <taxon>Pseudomonadota</taxon>
        <taxon>Betaproteobacteria</taxon>
        <taxon>Neisseriales</taxon>
        <taxon>Chitinibacteraceae</taxon>
        <taxon>Chitiniphilus</taxon>
    </lineage>
</organism>
<evidence type="ECO:0008006" key="4">
    <source>
        <dbReference type="Google" id="ProtNLM"/>
    </source>
</evidence>
<evidence type="ECO:0000256" key="1">
    <source>
        <dbReference type="SAM" id="Phobius"/>
    </source>
</evidence>
<name>A0A4U0PXZ7_9NEIS</name>
<keyword evidence="1" id="KW-0812">Transmembrane</keyword>
<dbReference type="RefSeq" id="WP_136773266.1">
    <property type="nucleotide sequence ID" value="NZ_CP156074.1"/>
</dbReference>
<dbReference type="OrthoDB" id="9154568at2"/>
<reference evidence="2 3" key="1">
    <citation type="submission" date="2019-04" db="EMBL/GenBank/DDBJ databases">
        <title>Chitiniphilus eburnea sp. nov., a novel chitinolytic bacterium isolated from aquaculture sludge.</title>
        <authorList>
            <person name="Sheng M."/>
        </authorList>
    </citation>
    <scope>NUCLEOTIDE SEQUENCE [LARGE SCALE GENOMIC DNA]</scope>
    <source>
        <strain evidence="2 3">HX-2-15</strain>
    </source>
</reference>
<dbReference type="EMBL" id="SUMF01000009">
    <property type="protein sequence ID" value="TJZ73476.1"/>
    <property type="molecule type" value="Genomic_DNA"/>
</dbReference>
<keyword evidence="3" id="KW-1185">Reference proteome</keyword>
<accession>A0A4U0PXZ7</accession>
<proteinExistence type="predicted"/>
<gene>
    <name evidence="2" type="ORF">FAZ21_09785</name>
</gene>
<evidence type="ECO:0000313" key="2">
    <source>
        <dbReference type="EMBL" id="TJZ73476.1"/>
    </source>
</evidence>
<sequence>MWRHALVSLGAWLLALLAMLSIYLLAWTPLSNGMQRLARFMILGLPGYFGWSPDPQGWLAHWIQGAEALLGYGLMGAAFLLGLMLLARLMLELVLMGAVQRHVLRRYPALSDRVQRPWRVDLRDLVGNVSTLVIGSLICLCIPVVGGLLMIALNAYLNVRGLVNDAFDGVASEAL</sequence>
<dbReference type="AlphaFoldDB" id="A0A4U0PXZ7"/>
<feature type="transmembrane region" description="Helical" evidence="1">
    <location>
        <begin position="6"/>
        <end position="25"/>
    </location>
</feature>
<dbReference type="Proteomes" id="UP000310016">
    <property type="component" value="Unassembled WGS sequence"/>
</dbReference>